<dbReference type="PROSITE" id="PS50157">
    <property type="entry name" value="ZINC_FINGER_C2H2_2"/>
    <property type="match status" value="1"/>
</dbReference>
<name>G7Y2X8_CLOSI</name>
<dbReference type="AlphaFoldDB" id="G7Y2X8"/>
<dbReference type="GO" id="GO:0003964">
    <property type="term" value="F:RNA-directed DNA polymerase activity"/>
    <property type="evidence" value="ECO:0007669"/>
    <property type="project" value="UniProtKB-KW"/>
</dbReference>
<dbReference type="Proteomes" id="UP000008909">
    <property type="component" value="Unassembled WGS sequence"/>
</dbReference>
<feature type="domain" description="C2H2-type" evidence="2">
    <location>
        <begin position="3"/>
        <end position="30"/>
    </location>
</feature>
<dbReference type="GO" id="GO:0004519">
    <property type="term" value="F:endonuclease activity"/>
    <property type="evidence" value="ECO:0007669"/>
    <property type="project" value="UniProtKB-KW"/>
</dbReference>
<keyword evidence="3" id="KW-0540">Nuclease</keyword>
<keyword evidence="3" id="KW-0548">Nucleotidyltransferase</keyword>
<evidence type="ECO:0000313" key="3">
    <source>
        <dbReference type="EMBL" id="GAA47315.1"/>
    </source>
</evidence>
<keyword evidence="3" id="KW-0695">RNA-directed DNA polymerase</keyword>
<keyword evidence="3" id="KW-0255">Endonuclease</keyword>
<keyword evidence="3" id="KW-0378">Hydrolase</keyword>
<sequence>MGPTCEECGKCCKSKAGLVAHHRVHDNHSVEADDYGVWFKQTVDCAVSLLESHADSSLASVDLLAFVRGLQSGIMTPEQVLSLLDLNASGTVPHTWKTVSRRRRQLTHRMPVNRKQIRRASYAAIRTLYHQRREDAASAVLHGSWKDLYKGNCGLPLDTGQYWKQVLSAPKHVDSRPSRVVVPSDWSLIEPITESQARLKEGLEAAAVELGKAGTKINARKTKAMVICGDRKHRVTAVPVEPFYFAEELITPLESFLGYFSAVSSSDATCSGRELEALDMVTVARRSYVVETVANRRVWCIFRIPARSRMPDLIAIRERRVTVIDVSIVSDGRGVTVWNGKKQKYGADDFSLAIISALRATGCDVHHDNRGICLPQSAKTVIGLGLPKGTVMNVLRRTRNWKIESLQMWTTVGDISPLSDRINMIDEEPHSRGVTLAKWRLVSWIARGTLALIDVIRLLIKPNFPLLWEGQKRNKYETDIIVIDGMTTVFNTDASLPYNHASFEILMVKKRIKVDGEGT</sequence>
<gene>
    <name evidence="3" type="ORF">CLF_100210</name>
</gene>
<dbReference type="GO" id="GO:0008270">
    <property type="term" value="F:zinc ion binding"/>
    <property type="evidence" value="ECO:0007669"/>
    <property type="project" value="UniProtKB-KW"/>
</dbReference>
<keyword evidence="3" id="KW-0808">Transferase</keyword>
<keyword evidence="1" id="KW-0479">Metal-binding</keyword>
<organism evidence="3 4">
    <name type="scientific">Clonorchis sinensis</name>
    <name type="common">Chinese liver fluke</name>
    <dbReference type="NCBI Taxonomy" id="79923"/>
    <lineage>
        <taxon>Eukaryota</taxon>
        <taxon>Metazoa</taxon>
        <taxon>Spiralia</taxon>
        <taxon>Lophotrochozoa</taxon>
        <taxon>Platyhelminthes</taxon>
        <taxon>Trematoda</taxon>
        <taxon>Digenea</taxon>
        <taxon>Opisthorchiida</taxon>
        <taxon>Opisthorchiata</taxon>
        <taxon>Opisthorchiidae</taxon>
        <taxon>Clonorchis</taxon>
    </lineage>
</organism>
<dbReference type="InterPro" id="IPR013087">
    <property type="entry name" value="Znf_C2H2_type"/>
</dbReference>
<keyword evidence="1" id="KW-0862">Zinc</keyword>
<protein>
    <submittedName>
        <fullName evidence="3">Endonuclease-reverse transcriptase</fullName>
    </submittedName>
</protein>
<keyword evidence="4" id="KW-1185">Reference proteome</keyword>
<dbReference type="EMBL" id="DF142833">
    <property type="protein sequence ID" value="GAA47315.1"/>
    <property type="molecule type" value="Genomic_DNA"/>
</dbReference>
<dbReference type="PROSITE" id="PS00028">
    <property type="entry name" value="ZINC_FINGER_C2H2_1"/>
    <property type="match status" value="1"/>
</dbReference>
<reference evidence="3" key="1">
    <citation type="journal article" date="2011" name="Genome Biol.">
        <title>The draft genome of the carcinogenic human liver fluke Clonorchis sinensis.</title>
        <authorList>
            <person name="Wang X."/>
            <person name="Chen W."/>
            <person name="Huang Y."/>
            <person name="Sun J."/>
            <person name="Men J."/>
            <person name="Liu H."/>
            <person name="Luo F."/>
            <person name="Guo L."/>
            <person name="Lv X."/>
            <person name="Deng C."/>
            <person name="Zhou C."/>
            <person name="Fan Y."/>
            <person name="Li X."/>
            <person name="Huang L."/>
            <person name="Hu Y."/>
            <person name="Liang C."/>
            <person name="Hu X."/>
            <person name="Xu J."/>
            <person name="Yu X."/>
        </authorList>
    </citation>
    <scope>NUCLEOTIDE SEQUENCE [LARGE SCALE GENOMIC DNA]</scope>
    <source>
        <strain evidence="3">Henan</strain>
    </source>
</reference>
<keyword evidence="1" id="KW-0863">Zinc-finger</keyword>
<evidence type="ECO:0000313" key="4">
    <source>
        <dbReference type="Proteomes" id="UP000008909"/>
    </source>
</evidence>
<reference key="2">
    <citation type="submission" date="2011-10" db="EMBL/GenBank/DDBJ databases">
        <title>The genome and transcriptome sequence of Clonorchis sinensis provide insights into the carcinogenic liver fluke.</title>
        <authorList>
            <person name="Wang X."/>
            <person name="Huang Y."/>
            <person name="Chen W."/>
            <person name="Liu H."/>
            <person name="Guo L."/>
            <person name="Chen Y."/>
            <person name="Luo F."/>
            <person name="Zhou W."/>
            <person name="Sun J."/>
            <person name="Mao Q."/>
            <person name="Liang P."/>
            <person name="Zhou C."/>
            <person name="Tian Y."/>
            <person name="Men J."/>
            <person name="Lv X."/>
            <person name="Huang L."/>
            <person name="Zhou J."/>
            <person name="Hu Y."/>
            <person name="Li R."/>
            <person name="Zhang F."/>
            <person name="Lei H."/>
            <person name="Li X."/>
            <person name="Hu X."/>
            <person name="Liang C."/>
            <person name="Xu J."/>
            <person name="Wu Z."/>
            <person name="Yu X."/>
        </authorList>
    </citation>
    <scope>NUCLEOTIDE SEQUENCE</scope>
    <source>
        <strain>Henan</strain>
    </source>
</reference>
<evidence type="ECO:0000256" key="1">
    <source>
        <dbReference type="PROSITE-ProRule" id="PRU00042"/>
    </source>
</evidence>
<accession>G7Y2X8</accession>
<proteinExistence type="predicted"/>
<evidence type="ECO:0000259" key="2">
    <source>
        <dbReference type="PROSITE" id="PS50157"/>
    </source>
</evidence>